<organism evidence="6">
    <name type="scientific">Loa loa</name>
    <name type="common">Eye worm</name>
    <name type="synonym">Filaria loa</name>
    <dbReference type="NCBI Taxonomy" id="7209"/>
    <lineage>
        <taxon>Eukaryota</taxon>
        <taxon>Metazoa</taxon>
        <taxon>Ecdysozoa</taxon>
        <taxon>Nematoda</taxon>
        <taxon>Chromadorea</taxon>
        <taxon>Rhabditida</taxon>
        <taxon>Spirurina</taxon>
        <taxon>Spiruromorpha</taxon>
        <taxon>Filarioidea</taxon>
        <taxon>Onchocercidae</taxon>
        <taxon>Loa</taxon>
    </lineage>
</organism>
<dbReference type="PROSITE" id="PS51344">
    <property type="entry name" value="HTH_TFE_IIE"/>
    <property type="match status" value="1"/>
</dbReference>
<feature type="region of interest" description="Disordered" evidence="4">
    <location>
        <begin position="281"/>
        <end position="300"/>
    </location>
</feature>
<dbReference type="PANTHER" id="PTHR13097">
    <property type="entry name" value="TRANSCRIPTION INITIATION FACTOR IIE, ALPHA SUBUNIT"/>
    <property type="match status" value="1"/>
</dbReference>
<dbReference type="InParanoid" id="A0A1S0U5V7"/>
<protein>
    <submittedName>
        <fullName evidence="6">TFIIE alpha subunit family protein</fullName>
    </submittedName>
</protein>
<dbReference type="InterPro" id="IPR013083">
    <property type="entry name" value="Znf_RING/FYVE/PHD"/>
</dbReference>
<gene>
    <name evidence="6" type="ORF">LOAG_03021</name>
</gene>
<dbReference type="InterPro" id="IPR021600">
    <property type="entry name" value="TFIIE_asu_C"/>
</dbReference>
<sequence>MSLDSERDDQKKSEEQKGMILEELPENLIRFASLMVKTFYGKEHYIVLDYVRRNKCIKEDDLRHLIKFDQRFLRTVLMQLKVDKILKERLVSEETDGRARKVNYYFINYKALLNVAKYKIDHMRQRLEVKDKDEVHKASYRCTGCQYQYDAMEMDKIFDPLTQELCCWRCQQTVEPDETAARFNEQMTPFFSMLQSLYGIRLARHLIEPSIKVADNIFIEPDGKRVIAVGERPFGEQTSASRLMYQNSIMVSIVEEGVTPNVEPKKLVPWLHSNQKDEEATSSFTVCSDNPADSNGIIGPEKSKNDIDSLLVTEFEEAKPGTSLAESIQETAYEPVNMESDDDEVIFVAGKKYYLDEVTPELVSQMNTSEKEIYIQRTQENFDY</sequence>
<dbReference type="InterPro" id="IPR002853">
    <property type="entry name" value="TFIIE_asu"/>
</dbReference>
<dbReference type="OMA" id="ILIRYPC"/>
<dbReference type="PANTHER" id="PTHR13097:SF7">
    <property type="entry name" value="GENERAL TRANSCRIPTION FACTOR IIE SUBUNIT 1"/>
    <property type="match status" value="1"/>
</dbReference>
<evidence type="ECO:0000313" key="6">
    <source>
        <dbReference type="EMBL" id="EFO25462.2"/>
    </source>
</evidence>
<dbReference type="InterPro" id="IPR017919">
    <property type="entry name" value="TFIIE/TFIIEa_HTH"/>
</dbReference>
<reference evidence="6" key="1">
    <citation type="submission" date="2012-04" db="EMBL/GenBank/DDBJ databases">
        <title>The Genome Sequence of Loa loa.</title>
        <authorList>
            <consortium name="The Broad Institute Genome Sequencing Platform"/>
            <consortium name="Broad Institute Genome Sequencing Center for Infectious Disease"/>
            <person name="Nutman T.B."/>
            <person name="Fink D.L."/>
            <person name="Russ C."/>
            <person name="Young S."/>
            <person name="Zeng Q."/>
            <person name="Gargeya S."/>
            <person name="Alvarado L."/>
            <person name="Berlin A."/>
            <person name="Chapman S.B."/>
            <person name="Chen Z."/>
            <person name="Freedman E."/>
            <person name="Gellesch M."/>
            <person name="Goldberg J."/>
            <person name="Griggs A."/>
            <person name="Gujja S."/>
            <person name="Heilman E.R."/>
            <person name="Heiman D."/>
            <person name="Howarth C."/>
            <person name="Mehta T."/>
            <person name="Neiman D."/>
            <person name="Pearson M."/>
            <person name="Roberts A."/>
            <person name="Saif S."/>
            <person name="Shea T."/>
            <person name="Shenoy N."/>
            <person name="Sisk P."/>
            <person name="Stolte C."/>
            <person name="Sykes S."/>
            <person name="White J."/>
            <person name="Yandava C."/>
            <person name="Haas B."/>
            <person name="Henn M.R."/>
            <person name="Nusbaum C."/>
            <person name="Birren B."/>
        </authorList>
    </citation>
    <scope>NUCLEOTIDE SEQUENCE [LARGE SCALE GENOMIC DNA]</scope>
</reference>
<name>A0A1S0U5V7_LOALO</name>
<evidence type="ECO:0000256" key="3">
    <source>
        <dbReference type="ARBA" id="ARBA00023163"/>
    </source>
</evidence>
<keyword evidence="3" id="KW-0804">Transcription</keyword>
<evidence type="ECO:0000256" key="4">
    <source>
        <dbReference type="SAM" id="MobiDB-lite"/>
    </source>
</evidence>
<dbReference type="EMBL" id="JH712126">
    <property type="protein sequence ID" value="EFO25462.2"/>
    <property type="molecule type" value="Genomic_DNA"/>
</dbReference>
<dbReference type="FunCoup" id="A0A1S0U5V7">
    <property type="interactions" value="2294"/>
</dbReference>
<accession>A0A1S0U5V7</accession>
<feature type="domain" description="HTH TFE/IIEalpha-type" evidence="5">
    <location>
        <begin position="28"/>
        <end position="117"/>
    </location>
</feature>
<dbReference type="Gene3D" id="6.10.140.1250">
    <property type="match status" value="1"/>
</dbReference>
<dbReference type="GeneID" id="9940408"/>
<dbReference type="SMART" id="SM00531">
    <property type="entry name" value="TFIIE"/>
    <property type="match status" value="1"/>
</dbReference>
<dbReference type="Pfam" id="PF02002">
    <property type="entry name" value="TFIIE_alpha"/>
    <property type="match status" value="1"/>
</dbReference>
<evidence type="ECO:0000256" key="1">
    <source>
        <dbReference type="ARBA" id="ARBA00008947"/>
    </source>
</evidence>
<dbReference type="GO" id="GO:0006367">
    <property type="term" value="P:transcription initiation at RNA polymerase II promoter"/>
    <property type="evidence" value="ECO:0007669"/>
    <property type="project" value="EnsemblMetazoa"/>
</dbReference>
<feature type="compositionally biased region" description="Polar residues" evidence="4">
    <location>
        <begin position="281"/>
        <end position="293"/>
    </location>
</feature>
<dbReference type="OrthoDB" id="361102at2759"/>
<proteinExistence type="inferred from homology"/>
<dbReference type="GO" id="GO:0005673">
    <property type="term" value="C:transcription factor TFIIE complex"/>
    <property type="evidence" value="ECO:0007669"/>
    <property type="project" value="EnsemblMetazoa"/>
</dbReference>
<dbReference type="AlphaFoldDB" id="A0A1S0U5V7"/>
<keyword evidence="2" id="KW-0805">Transcription regulation</keyword>
<dbReference type="CTD" id="9940408"/>
<comment type="similarity">
    <text evidence="1">Belongs to the TFIIE alpha subunit family.</text>
</comment>
<dbReference type="InterPro" id="IPR039997">
    <property type="entry name" value="TFE"/>
</dbReference>
<evidence type="ECO:0000256" key="2">
    <source>
        <dbReference type="ARBA" id="ARBA00023015"/>
    </source>
</evidence>
<dbReference type="KEGG" id="loa:LOAG_03021"/>
<dbReference type="Gene3D" id="3.30.40.10">
    <property type="entry name" value="Zinc/RING finger domain, C3HC4 (zinc finger)"/>
    <property type="match status" value="1"/>
</dbReference>
<dbReference type="SUPFAM" id="SSF57783">
    <property type="entry name" value="Zinc beta-ribbon"/>
    <property type="match status" value="1"/>
</dbReference>
<evidence type="ECO:0000259" key="5">
    <source>
        <dbReference type="PROSITE" id="PS51344"/>
    </source>
</evidence>
<dbReference type="InterPro" id="IPR024550">
    <property type="entry name" value="TFIIEa/SarR/Rpc3_HTH_dom"/>
</dbReference>
<dbReference type="Pfam" id="PF11521">
    <property type="entry name" value="TFIIE-A_C"/>
    <property type="match status" value="1"/>
</dbReference>
<dbReference type="RefSeq" id="XP_020303433.1">
    <property type="nucleotide sequence ID" value="XM_020446192.1"/>
</dbReference>